<dbReference type="PROSITE" id="PS00770">
    <property type="entry name" value="AA_TRANSFER_CLASS_4"/>
    <property type="match status" value="1"/>
</dbReference>
<dbReference type="Gene3D" id="3.30.470.10">
    <property type="match status" value="1"/>
</dbReference>
<evidence type="ECO:0000256" key="3">
    <source>
        <dbReference type="ARBA" id="ARBA00011738"/>
    </source>
</evidence>
<keyword evidence="14" id="KW-1185">Reference proteome</keyword>
<organism evidence="13 14">
    <name type="scientific">Lederbergia citrea</name>
    <dbReference type="NCBI Taxonomy" id="2833581"/>
    <lineage>
        <taxon>Bacteria</taxon>
        <taxon>Bacillati</taxon>
        <taxon>Bacillota</taxon>
        <taxon>Bacilli</taxon>
        <taxon>Bacillales</taxon>
        <taxon>Bacillaceae</taxon>
        <taxon>Lederbergia</taxon>
    </lineage>
</organism>
<accession>A0A942UQ52</accession>
<evidence type="ECO:0000256" key="8">
    <source>
        <dbReference type="ARBA" id="ARBA00022898"/>
    </source>
</evidence>
<evidence type="ECO:0000256" key="1">
    <source>
        <dbReference type="ARBA" id="ARBA00001933"/>
    </source>
</evidence>
<dbReference type="InterPro" id="IPR050571">
    <property type="entry name" value="Class-IV_PLP-Dep_Aminotrnsfr"/>
</dbReference>
<evidence type="ECO:0000256" key="7">
    <source>
        <dbReference type="ARBA" id="ARBA00022679"/>
    </source>
</evidence>
<dbReference type="EMBL" id="JAGYPN010000001">
    <property type="protein sequence ID" value="MBS4222803.1"/>
    <property type="molecule type" value="Genomic_DNA"/>
</dbReference>
<dbReference type="GO" id="GO:0046416">
    <property type="term" value="P:D-amino acid metabolic process"/>
    <property type="evidence" value="ECO:0007669"/>
    <property type="project" value="InterPro"/>
</dbReference>
<dbReference type="GO" id="GO:0008652">
    <property type="term" value="P:amino acid biosynthetic process"/>
    <property type="evidence" value="ECO:0007669"/>
    <property type="project" value="UniProtKB-ARBA"/>
</dbReference>
<comment type="similarity">
    <text evidence="2 10">Belongs to the class-IV pyridoxal-phosphate-dependent aminotransferase family.</text>
</comment>
<keyword evidence="8 11" id="KW-0663">Pyridoxal phosphate</keyword>
<comment type="cofactor">
    <cofactor evidence="1 11">
        <name>pyridoxal 5'-phosphate</name>
        <dbReference type="ChEBI" id="CHEBI:597326"/>
    </cofactor>
</comment>
<dbReference type="InterPro" id="IPR036038">
    <property type="entry name" value="Aminotransferase-like"/>
</dbReference>
<comment type="function">
    <text evidence="12">Acts on the D-isomers of alanine, leucine, aspartate, glutamate, aminobutyrate, norvaline and asparagine. The enzyme transfers an amino group from a substrate D-amino acid to the pyridoxal phosphate cofactor to form pyridoxamine and an alpha-keto acid in the first half-reaction.</text>
</comment>
<dbReference type="InterPro" id="IPR001544">
    <property type="entry name" value="Aminotrans_IV"/>
</dbReference>
<dbReference type="GO" id="GO:0047810">
    <property type="term" value="F:D-alanine-2-oxoglutarate aminotransferase activity"/>
    <property type="evidence" value="ECO:0007669"/>
    <property type="project" value="UniProtKB-EC"/>
</dbReference>
<evidence type="ECO:0000256" key="6">
    <source>
        <dbReference type="ARBA" id="ARBA00022576"/>
    </source>
</evidence>
<evidence type="ECO:0000256" key="9">
    <source>
        <dbReference type="ARBA" id="ARBA00047911"/>
    </source>
</evidence>
<dbReference type="GO" id="GO:0030170">
    <property type="term" value="F:pyridoxal phosphate binding"/>
    <property type="evidence" value="ECO:0007669"/>
    <property type="project" value="InterPro"/>
</dbReference>
<evidence type="ECO:0000256" key="2">
    <source>
        <dbReference type="ARBA" id="ARBA00009320"/>
    </source>
</evidence>
<dbReference type="PANTHER" id="PTHR42743:SF10">
    <property type="entry name" value="D-ALANINE AMINOTRANSFERASE"/>
    <property type="match status" value="1"/>
</dbReference>
<dbReference type="RefSeq" id="WP_213097722.1">
    <property type="nucleotide sequence ID" value="NZ_JAGYPH010000001.1"/>
</dbReference>
<protein>
    <recommendedName>
        <fullName evidence="5 12">D-alanine aminotransferase</fullName>
        <ecNumber evidence="4 12">2.6.1.21</ecNumber>
    </recommendedName>
</protein>
<evidence type="ECO:0000313" key="13">
    <source>
        <dbReference type="EMBL" id="MBS4222803.1"/>
    </source>
</evidence>
<evidence type="ECO:0000256" key="11">
    <source>
        <dbReference type="RuleBase" id="RU004516"/>
    </source>
</evidence>
<dbReference type="InterPro" id="IPR043131">
    <property type="entry name" value="BCAT-like_N"/>
</dbReference>
<dbReference type="InterPro" id="IPR005784">
    <property type="entry name" value="D_amino_transT"/>
</dbReference>
<dbReference type="SUPFAM" id="SSF56752">
    <property type="entry name" value="D-aminoacid aminotransferase-like PLP-dependent enzymes"/>
    <property type="match status" value="1"/>
</dbReference>
<comment type="catalytic activity">
    <reaction evidence="9 12">
        <text>D-alanine + 2-oxoglutarate = D-glutamate + pyruvate</text>
        <dbReference type="Rhea" id="RHEA:15869"/>
        <dbReference type="ChEBI" id="CHEBI:15361"/>
        <dbReference type="ChEBI" id="CHEBI:16810"/>
        <dbReference type="ChEBI" id="CHEBI:29986"/>
        <dbReference type="ChEBI" id="CHEBI:57416"/>
        <dbReference type="EC" id="2.6.1.21"/>
    </reaction>
</comment>
<dbReference type="Proteomes" id="UP000676456">
    <property type="component" value="Unassembled WGS sequence"/>
</dbReference>
<comment type="subunit">
    <text evidence="3">Homodimer.</text>
</comment>
<dbReference type="Pfam" id="PF01063">
    <property type="entry name" value="Aminotran_4"/>
    <property type="match status" value="1"/>
</dbReference>
<dbReference type="GO" id="GO:0046394">
    <property type="term" value="P:carboxylic acid biosynthetic process"/>
    <property type="evidence" value="ECO:0007669"/>
    <property type="project" value="UniProtKB-ARBA"/>
</dbReference>
<dbReference type="NCBIfam" id="TIGR01121">
    <property type="entry name" value="D_amino_aminoT"/>
    <property type="match status" value="1"/>
</dbReference>
<proteinExistence type="inferred from homology"/>
<evidence type="ECO:0000256" key="5">
    <source>
        <dbReference type="ARBA" id="ARBA00021779"/>
    </source>
</evidence>
<dbReference type="Gene3D" id="3.20.10.10">
    <property type="entry name" value="D-amino Acid Aminotransferase, subunit A, domain 2"/>
    <property type="match status" value="1"/>
</dbReference>
<dbReference type="InterPro" id="IPR043132">
    <property type="entry name" value="BCAT-like_C"/>
</dbReference>
<dbReference type="GO" id="GO:0005829">
    <property type="term" value="C:cytosol"/>
    <property type="evidence" value="ECO:0007669"/>
    <property type="project" value="TreeGrafter"/>
</dbReference>
<name>A0A942UQ52_9BACI</name>
<keyword evidence="6 13" id="KW-0032">Aminotransferase</keyword>
<dbReference type="NCBIfam" id="NF005209">
    <property type="entry name" value="PRK06680.1"/>
    <property type="match status" value="1"/>
</dbReference>
<dbReference type="InterPro" id="IPR018300">
    <property type="entry name" value="Aminotrans_IV_CS"/>
</dbReference>
<reference evidence="13 14" key="1">
    <citation type="submission" date="2021-05" db="EMBL/GenBank/DDBJ databases">
        <title>Novel Bacillus species.</title>
        <authorList>
            <person name="Liu G."/>
        </authorList>
    </citation>
    <scope>NUCLEOTIDE SEQUENCE [LARGE SCALE GENOMIC DNA]</scope>
    <source>
        <strain evidence="13 14">FJAT-49682</strain>
    </source>
</reference>
<dbReference type="FunFam" id="3.20.10.10:FF:000002">
    <property type="entry name" value="D-alanine aminotransferase"/>
    <property type="match status" value="1"/>
</dbReference>
<dbReference type="PANTHER" id="PTHR42743">
    <property type="entry name" value="AMINO-ACID AMINOTRANSFERASE"/>
    <property type="match status" value="1"/>
</dbReference>
<dbReference type="EC" id="2.6.1.21" evidence="4 12"/>
<evidence type="ECO:0000256" key="4">
    <source>
        <dbReference type="ARBA" id="ARBA00012874"/>
    </source>
</evidence>
<evidence type="ECO:0000256" key="12">
    <source>
        <dbReference type="RuleBase" id="RU004520"/>
    </source>
</evidence>
<gene>
    <name evidence="13" type="primary">dat</name>
    <name evidence="13" type="ORF">KHA91_08515</name>
</gene>
<keyword evidence="7 13" id="KW-0808">Transferase</keyword>
<evidence type="ECO:0000313" key="14">
    <source>
        <dbReference type="Proteomes" id="UP000676456"/>
    </source>
</evidence>
<evidence type="ECO:0000256" key="10">
    <source>
        <dbReference type="RuleBase" id="RU004106"/>
    </source>
</evidence>
<comment type="caution">
    <text evidence="13">The sequence shown here is derived from an EMBL/GenBank/DDBJ whole genome shotgun (WGS) entry which is preliminary data.</text>
</comment>
<sequence>MEKVIVNDQIMNRSDASVDIEDRGYQFGDGVYEVIRVYGGQLFTGDEHLNRLYSSAEKINIAVPFQKGKLQSMLNKLIKENDIIDGSVYMQVTRGASPRNHVFPGEDVKPVLTAYTKVVARPEASLESGVEAIVADDIRWLRCDIKSLNLLPNLLAKQAAKEQGCYEAILHRSGTVTEGSASNAYIVSNGKVKTHPATNLILNGITRQVVMELCNDNNIPFSEEAFQLDELLEAEEIFVTSTTSEVMPIIRIDGKVVGDGKPGPLTRKLQSLFFEKIGVAHTK</sequence>
<dbReference type="AlphaFoldDB" id="A0A942UQ52"/>
<dbReference type="CDD" id="cd01558">
    <property type="entry name" value="D-AAT_like"/>
    <property type="match status" value="1"/>
</dbReference>
<dbReference type="FunFam" id="3.30.470.10:FF:000009">
    <property type="entry name" value="D-alanine aminotransferase"/>
    <property type="match status" value="1"/>
</dbReference>